<evidence type="ECO:0000256" key="1">
    <source>
        <dbReference type="ARBA" id="ARBA00005771"/>
    </source>
</evidence>
<name>A0A7M5WMI8_9CNID</name>
<dbReference type="PANTHER" id="PTHR11783">
    <property type="entry name" value="SULFOTRANSFERASE SULT"/>
    <property type="match status" value="1"/>
</dbReference>
<dbReference type="Pfam" id="PF00685">
    <property type="entry name" value="Sulfotransfer_1"/>
    <property type="match status" value="1"/>
</dbReference>
<dbReference type="AlphaFoldDB" id="A0A7M5WMI8"/>
<dbReference type="GO" id="GO:0008146">
    <property type="term" value="F:sulfotransferase activity"/>
    <property type="evidence" value="ECO:0007669"/>
    <property type="project" value="InterPro"/>
</dbReference>
<proteinExistence type="inferred from homology"/>
<dbReference type="OrthoDB" id="5973838at2759"/>
<reference evidence="4" key="1">
    <citation type="submission" date="2021-01" db="UniProtKB">
        <authorList>
            <consortium name="EnsemblMetazoa"/>
        </authorList>
    </citation>
    <scope>IDENTIFICATION</scope>
</reference>
<keyword evidence="5" id="KW-1185">Reference proteome</keyword>
<evidence type="ECO:0000259" key="3">
    <source>
        <dbReference type="Pfam" id="PF00685"/>
    </source>
</evidence>
<dbReference type="Gene3D" id="3.40.50.300">
    <property type="entry name" value="P-loop containing nucleotide triphosphate hydrolases"/>
    <property type="match status" value="1"/>
</dbReference>
<dbReference type="InterPro" id="IPR000863">
    <property type="entry name" value="Sulfotransferase_dom"/>
</dbReference>
<dbReference type="Proteomes" id="UP000594262">
    <property type="component" value="Unplaced"/>
</dbReference>
<dbReference type="InterPro" id="IPR027417">
    <property type="entry name" value="P-loop_NTPase"/>
</dbReference>
<protein>
    <recommendedName>
        <fullName evidence="3">Sulfotransferase domain-containing protein</fullName>
    </recommendedName>
</protein>
<dbReference type="SUPFAM" id="SSF52540">
    <property type="entry name" value="P-loop containing nucleoside triphosphate hydrolases"/>
    <property type="match status" value="1"/>
</dbReference>
<sequence length="342" mass="40018">MSCNFLNILTTYRKGRMDEGKDIQEYHSEPLESKFMTPFANIPYVSNVHYARPSDVFIPKGYFQNIAEIKNFEFFEDDTVICGFLKTGTNWCERIVWALRNDIKLNIQHAPPVSVFGIVMGIGDFDTDNNKANDEIFSSMKRPRVIKMHLSYELLPRQFQQKQPKMIYMLRNPRDVCQSLHSHFYTLQDGFSGSLQDVVNLMTDDAGFYSGPFFKHVLGYWKRRSYENILIIFYEEMKKDLSGHIKKIADFLDIEISDEEVSNLAKHFSFDSMKRKAEQMIPFHAKQDGHSATVEAAHKGKTMFNKGKAGSWKALFTPDMTKQMEEWESKWLKDYDLKFIYE</sequence>
<accession>A0A7M5WMI8</accession>
<keyword evidence="2" id="KW-0808">Transferase</keyword>
<feature type="domain" description="Sulfotransferase" evidence="3">
    <location>
        <begin position="77"/>
        <end position="335"/>
    </location>
</feature>
<comment type="similarity">
    <text evidence="1">Belongs to the sulfotransferase 1 family.</text>
</comment>
<organism evidence="4 5">
    <name type="scientific">Clytia hemisphaerica</name>
    <dbReference type="NCBI Taxonomy" id="252671"/>
    <lineage>
        <taxon>Eukaryota</taxon>
        <taxon>Metazoa</taxon>
        <taxon>Cnidaria</taxon>
        <taxon>Hydrozoa</taxon>
        <taxon>Hydroidolina</taxon>
        <taxon>Leptothecata</taxon>
        <taxon>Obeliida</taxon>
        <taxon>Clytiidae</taxon>
        <taxon>Clytia</taxon>
    </lineage>
</organism>
<evidence type="ECO:0000256" key="2">
    <source>
        <dbReference type="ARBA" id="ARBA00022679"/>
    </source>
</evidence>
<evidence type="ECO:0000313" key="5">
    <source>
        <dbReference type="Proteomes" id="UP000594262"/>
    </source>
</evidence>
<dbReference type="EnsemblMetazoa" id="CLYHEMT011567.5">
    <property type="protein sequence ID" value="CLYHEMP011567.5"/>
    <property type="gene ID" value="CLYHEMG011567"/>
</dbReference>
<evidence type="ECO:0000313" key="4">
    <source>
        <dbReference type="EnsemblMetazoa" id="CLYHEMP011567.5"/>
    </source>
</evidence>